<proteinExistence type="predicted"/>
<dbReference type="EMBL" id="AEXL02000114">
    <property type="protein sequence ID" value="EIJ65579.1"/>
    <property type="molecule type" value="Genomic_DNA"/>
</dbReference>
<protein>
    <recommendedName>
        <fullName evidence="3">HTH bat-type domain-containing protein</fullName>
    </recommendedName>
</protein>
<evidence type="ECO:0008006" key="3">
    <source>
        <dbReference type="Google" id="ProtNLM"/>
    </source>
</evidence>
<evidence type="ECO:0000313" key="1">
    <source>
        <dbReference type="EMBL" id="EIJ65579.1"/>
    </source>
</evidence>
<dbReference type="AlphaFoldDB" id="I3D1I6"/>
<dbReference type="Proteomes" id="UP000003423">
    <property type="component" value="Unassembled WGS sequence"/>
</dbReference>
<reference evidence="1 2" key="1">
    <citation type="journal article" date="2012" name="J. Bacteriol.">
        <title>Genome sequence of "Candidatus Nitrosopumilus salaria" BD31, an ammonia-oxidizing archaeon from the San Francisco Bay estuary.</title>
        <authorList>
            <person name="Mosier A.C."/>
            <person name="Allen E.E."/>
            <person name="Kim M."/>
            <person name="Ferriera S."/>
            <person name="Francis C.A."/>
        </authorList>
    </citation>
    <scope>NUCLEOTIDE SEQUENCE [LARGE SCALE GENOMIC DNA]</scope>
    <source>
        <strain evidence="1 2">BD31</strain>
    </source>
</reference>
<keyword evidence="2" id="KW-1185">Reference proteome</keyword>
<accession>I3D1I6</accession>
<sequence>MCNYSRLKSTIEVAAVTNMSTVSIRNRIHEFKTKLVLISKIN</sequence>
<name>I3D1I6_9ARCH</name>
<organism evidence="1 2">
    <name type="scientific">Candidatus Nitrosopumilus salarius BD31</name>
    <dbReference type="NCBI Taxonomy" id="859350"/>
    <lineage>
        <taxon>Archaea</taxon>
        <taxon>Nitrososphaerota</taxon>
        <taxon>Nitrososphaeria</taxon>
        <taxon>Nitrosopumilales</taxon>
        <taxon>Nitrosopumilaceae</taxon>
        <taxon>Nitrosopumilus</taxon>
    </lineage>
</organism>
<comment type="caution">
    <text evidence="1">The sequence shown here is derived from an EMBL/GenBank/DDBJ whole genome shotgun (WGS) entry which is preliminary data.</text>
</comment>
<dbReference type="PATRIC" id="fig|859350.6.peg.1373"/>
<gene>
    <name evidence="1" type="ORF">BD31_I1713</name>
</gene>
<evidence type="ECO:0000313" key="2">
    <source>
        <dbReference type="Proteomes" id="UP000003423"/>
    </source>
</evidence>